<proteinExistence type="predicted"/>
<dbReference type="InterPro" id="IPR040256">
    <property type="entry name" value="At4g02000-like"/>
</dbReference>
<name>A0AB40AYT9_DIOCR</name>
<protein>
    <submittedName>
        <fullName evidence="4">Uncharacterized protein LOC120256715</fullName>
    </submittedName>
</protein>
<dbReference type="Pfam" id="PF14392">
    <property type="entry name" value="zf-CCHC_4"/>
    <property type="match status" value="1"/>
</dbReference>
<dbReference type="InterPro" id="IPR025836">
    <property type="entry name" value="Zn_knuckle_CX2CX4HX4C"/>
</dbReference>
<dbReference type="Proteomes" id="UP001515500">
    <property type="component" value="Unplaced"/>
</dbReference>
<keyword evidence="1" id="KW-0862">Zinc</keyword>
<dbReference type="PANTHER" id="PTHR31286:SF180">
    <property type="entry name" value="OS10G0362600 PROTEIN"/>
    <property type="match status" value="1"/>
</dbReference>
<evidence type="ECO:0000313" key="4">
    <source>
        <dbReference type="RefSeq" id="XP_039120330.1"/>
    </source>
</evidence>
<accession>A0AB40AYT9</accession>
<keyword evidence="1" id="KW-0863">Zinc-finger</keyword>
<dbReference type="AlphaFoldDB" id="A0AB40AYT9"/>
<dbReference type="RefSeq" id="XP_039120330.1">
    <property type="nucleotide sequence ID" value="XM_039264396.1"/>
</dbReference>
<sequence length="279" mass="31587">MKKLHPAKPLLKTPPKPPDLNLFSATLPGVSWSKVVSSSSSALAFENPLHLQKPHFDRLKTLSNLASLLIVINGTRPGIQCKLCYTPNFWENLSLLTKLSWLCLMLGRDLAKLLWDGPWTVDGRILQLFEWRESFQPAFEKLSTAAIWIQLHHVPIELWKGEILDVIASHFGRVLKIDEHTLQLSRSKFARICVEIDLDLPLQKGTWVKYGENSVFIIALYEKLPVFCFSCGRVGHGDSNCTFISSRKMATDLQPPTIFPEREMEVDDHCQASGVTPRT</sequence>
<dbReference type="GO" id="GO:0008270">
    <property type="term" value="F:zinc ion binding"/>
    <property type="evidence" value="ECO:0007669"/>
    <property type="project" value="UniProtKB-KW"/>
</dbReference>
<keyword evidence="3" id="KW-1185">Reference proteome</keyword>
<dbReference type="InterPro" id="IPR001878">
    <property type="entry name" value="Znf_CCHC"/>
</dbReference>
<evidence type="ECO:0000313" key="3">
    <source>
        <dbReference type="Proteomes" id="UP001515500"/>
    </source>
</evidence>
<feature type="domain" description="CCHC-type" evidence="2">
    <location>
        <begin position="228"/>
        <end position="241"/>
    </location>
</feature>
<organism evidence="3 4">
    <name type="scientific">Dioscorea cayennensis subsp. rotundata</name>
    <name type="common">White Guinea yam</name>
    <name type="synonym">Dioscorea rotundata</name>
    <dbReference type="NCBI Taxonomy" id="55577"/>
    <lineage>
        <taxon>Eukaryota</taxon>
        <taxon>Viridiplantae</taxon>
        <taxon>Streptophyta</taxon>
        <taxon>Embryophyta</taxon>
        <taxon>Tracheophyta</taxon>
        <taxon>Spermatophyta</taxon>
        <taxon>Magnoliopsida</taxon>
        <taxon>Liliopsida</taxon>
        <taxon>Dioscoreales</taxon>
        <taxon>Dioscoreaceae</taxon>
        <taxon>Dioscorea</taxon>
    </lineage>
</organism>
<dbReference type="PROSITE" id="PS50158">
    <property type="entry name" value="ZF_CCHC"/>
    <property type="match status" value="1"/>
</dbReference>
<evidence type="ECO:0000256" key="1">
    <source>
        <dbReference type="PROSITE-ProRule" id="PRU00047"/>
    </source>
</evidence>
<dbReference type="GeneID" id="120256715"/>
<gene>
    <name evidence="4" type="primary">LOC120256715</name>
</gene>
<keyword evidence="1" id="KW-0479">Metal-binding</keyword>
<dbReference type="PANTHER" id="PTHR31286">
    <property type="entry name" value="GLYCINE-RICH CELL WALL STRUCTURAL PROTEIN 1.8-LIKE"/>
    <property type="match status" value="1"/>
</dbReference>
<dbReference type="GO" id="GO:0003676">
    <property type="term" value="F:nucleic acid binding"/>
    <property type="evidence" value="ECO:0007669"/>
    <property type="project" value="InterPro"/>
</dbReference>
<reference evidence="4" key="1">
    <citation type="submission" date="2025-08" db="UniProtKB">
        <authorList>
            <consortium name="RefSeq"/>
        </authorList>
    </citation>
    <scope>IDENTIFICATION</scope>
</reference>
<evidence type="ECO:0000259" key="2">
    <source>
        <dbReference type="PROSITE" id="PS50158"/>
    </source>
</evidence>